<evidence type="ECO:0000256" key="2">
    <source>
        <dbReference type="SAM" id="SignalP"/>
    </source>
</evidence>
<sequence>MRFAVRMGTAAALVMGPIMPAEALGIPSVAVRRVAEDPPPSNKNINNSNTSGKDGGSSGKAASSGSDGSSVNNTNNNGIPPALKNVTSLRVLPWDPRQNNNVRILVHCPPVSNHAIIGSTAFNLKGSRRIYREVGLGLSDRGLGHRSASISYFALPGDHEVCLKCVKVTMNQQTRLRTIHVVGRDSVPLLVRRFRIEQFFD</sequence>
<protein>
    <recommendedName>
        <fullName evidence="5">Secreted protein</fullName>
    </recommendedName>
</protein>
<proteinExistence type="predicted"/>
<gene>
    <name evidence="3" type="ORF">SAMN05216276_11367</name>
</gene>
<dbReference type="Proteomes" id="UP000198282">
    <property type="component" value="Unassembled WGS sequence"/>
</dbReference>
<evidence type="ECO:0000313" key="3">
    <source>
        <dbReference type="EMBL" id="SNT64801.1"/>
    </source>
</evidence>
<keyword evidence="2" id="KW-0732">Signal</keyword>
<feature type="compositionally biased region" description="Low complexity" evidence="1">
    <location>
        <begin position="59"/>
        <end position="78"/>
    </location>
</feature>
<organism evidence="3 4">
    <name type="scientific">Streptosporangium subroseum</name>
    <dbReference type="NCBI Taxonomy" id="106412"/>
    <lineage>
        <taxon>Bacteria</taxon>
        <taxon>Bacillati</taxon>
        <taxon>Actinomycetota</taxon>
        <taxon>Actinomycetes</taxon>
        <taxon>Streptosporangiales</taxon>
        <taxon>Streptosporangiaceae</taxon>
        <taxon>Streptosporangium</taxon>
    </lineage>
</organism>
<feature type="compositionally biased region" description="Low complexity" evidence="1">
    <location>
        <begin position="42"/>
        <end position="52"/>
    </location>
</feature>
<dbReference type="OrthoDB" id="3539006at2"/>
<dbReference type="RefSeq" id="WP_143653714.1">
    <property type="nucleotide sequence ID" value="NZ_FZOD01000136.1"/>
</dbReference>
<evidence type="ECO:0008006" key="5">
    <source>
        <dbReference type="Google" id="ProtNLM"/>
    </source>
</evidence>
<dbReference type="AlphaFoldDB" id="A0A239PCM0"/>
<keyword evidence="4" id="KW-1185">Reference proteome</keyword>
<name>A0A239PCM0_9ACTN</name>
<feature type="signal peptide" evidence="2">
    <location>
        <begin position="1"/>
        <end position="23"/>
    </location>
</feature>
<accession>A0A239PCM0</accession>
<reference evidence="3 4" key="1">
    <citation type="submission" date="2017-06" db="EMBL/GenBank/DDBJ databases">
        <authorList>
            <person name="Kim H.J."/>
            <person name="Triplett B.A."/>
        </authorList>
    </citation>
    <scope>NUCLEOTIDE SEQUENCE [LARGE SCALE GENOMIC DNA]</scope>
    <source>
        <strain evidence="3 4">CGMCC 4.2132</strain>
    </source>
</reference>
<evidence type="ECO:0000256" key="1">
    <source>
        <dbReference type="SAM" id="MobiDB-lite"/>
    </source>
</evidence>
<dbReference type="EMBL" id="FZOD01000136">
    <property type="protein sequence ID" value="SNT64801.1"/>
    <property type="molecule type" value="Genomic_DNA"/>
</dbReference>
<feature type="chain" id="PRO_5012534518" description="Secreted protein" evidence="2">
    <location>
        <begin position="24"/>
        <end position="201"/>
    </location>
</feature>
<evidence type="ECO:0000313" key="4">
    <source>
        <dbReference type="Proteomes" id="UP000198282"/>
    </source>
</evidence>
<feature type="region of interest" description="Disordered" evidence="1">
    <location>
        <begin position="35"/>
        <end position="82"/>
    </location>
</feature>